<gene>
    <name evidence="4" type="ORF">FACUT_11571</name>
</gene>
<feature type="signal peptide" evidence="3">
    <location>
        <begin position="1"/>
        <end position="25"/>
    </location>
</feature>
<evidence type="ECO:0000313" key="4">
    <source>
        <dbReference type="EMBL" id="KAF4419113.1"/>
    </source>
</evidence>
<keyword evidence="2" id="KW-1133">Transmembrane helix</keyword>
<keyword evidence="5" id="KW-1185">Reference proteome</keyword>
<dbReference type="Proteomes" id="UP000536711">
    <property type="component" value="Unassembled WGS sequence"/>
</dbReference>
<feature type="transmembrane region" description="Helical" evidence="2">
    <location>
        <begin position="410"/>
        <end position="431"/>
    </location>
</feature>
<keyword evidence="2" id="KW-0812">Transmembrane</keyword>
<dbReference type="AlphaFoldDB" id="A0A8H4NFS0"/>
<sequence>MSPPQKRRLMLPWLLLGAWIQPCCSTSLYAYTTDRTTQVGSQDPSTGEIWYSNCNSEDTPIFPLDKPNVLETDNKPRNGTALAAAGWWDTEKIIVQDPPQGLKQTNMRQASIFWQSEDGIIVNGYYECNMTTGKLQRAGEYTISLTAEVESVHNESGLAVDLLGGGEDDGYRVFYHNQDRQLKMLTYTDNTNWIDGGTVSQDTAGGTAIGTVFFNGKNMTVAFPKGTDNIETSRFQKTGNWKLASFPQKMASDYTNNTDLTKISMSSNTPQYALPGWNASLEAIGMATDRSTTRSLFYIGDDNILYEVIAIQNNWQLAPNRSKSIWPPADNPSSGLAVAYNQGKGMTWIYYWSNQTIIQAHKNASNEWEDARALPQVVLKNEADSSDEDKPAKEDDTTTKSTGLSTVAKAAVGAAVASGVLAVGALTWFLMKRRNKQEPLIPKEDTFVLEAVGTPITSPPPLYEKDTYRVGDAMSPSELSSETRRPVELDNPFVVYELPGSYTR</sequence>
<evidence type="ECO:0000256" key="1">
    <source>
        <dbReference type="SAM" id="MobiDB-lite"/>
    </source>
</evidence>
<proteinExistence type="predicted"/>
<dbReference type="EMBL" id="JAADJF010000388">
    <property type="protein sequence ID" value="KAF4419113.1"/>
    <property type="molecule type" value="Genomic_DNA"/>
</dbReference>
<protein>
    <submittedName>
        <fullName evidence="4">Uncharacterized protein</fullName>
    </submittedName>
</protein>
<feature type="region of interest" description="Disordered" evidence="1">
    <location>
        <begin position="381"/>
        <end position="402"/>
    </location>
</feature>
<feature type="chain" id="PRO_5034637724" evidence="3">
    <location>
        <begin position="26"/>
        <end position="504"/>
    </location>
</feature>
<dbReference type="Gene3D" id="2.120.10.70">
    <property type="entry name" value="Fucose-specific lectin"/>
    <property type="match status" value="2"/>
</dbReference>
<keyword evidence="2" id="KW-0472">Membrane</keyword>
<organism evidence="4 5">
    <name type="scientific">Fusarium acutatum</name>
    <dbReference type="NCBI Taxonomy" id="78861"/>
    <lineage>
        <taxon>Eukaryota</taxon>
        <taxon>Fungi</taxon>
        <taxon>Dikarya</taxon>
        <taxon>Ascomycota</taxon>
        <taxon>Pezizomycotina</taxon>
        <taxon>Sordariomycetes</taxon>
        <taxon>Hypocreomycetidae</taxon>
        <taxon>Hypocreales</taxon>
        <taxon>Nectriaceae</taxon>
        <taxon>Fusarium</taxon>
        <taxon>Fusarium fujikuroi species complex</taxon>
    </lineage>
</organism>
<feature type="compositionally biased region" description="Basic and acidic residues" evidence="1">
    <location>
        <begin position="388"/>
        <end position="398"/>
    </location>
</feature>
<reference evidence="4 5" key="1">
    <citation type="submission" date="2020-01" db="EMBL/GenBank/DDBJ databases">
        <title>Identification and distribution of gene clusters putatively required for synthesis of sphingolipid metabolism inhibitors in phylogenetically diverse species of the filamentous fungus Fusarium.</title>
        <authorList>
            <person name="Kim H.-S."/>
            <person name="Busman M."/>
            <person name="Brown D.W."/>
            <person name="Divon H."/>
            <person name="Uhlig S."/>
            <person name="Proctor R.H."/>
        </authorList>
    </citation>
    <scope>NUCLEOTIDE SEQUENCE [LARGE SCALE GENOMIC DNA]</scope>
    <source>
        <strain evidence="4 5">NRRL 13308</strain>
    </source>
</reference>
<name>A0A8H4NFS0_9HYPO</name>
<dbReference type="OrthoDB" id="4696326at2759"/>
<comment type="caution">
    <text evidence="4">The sequence shown here is derived from an EMBL/GenBank/DDBJ whole genome shotgun (WGS) entry which is preliminary data.</text>
</comment>
<evidence type="ECO:0000256" key="2">
    <source>
        <dbReference type="SAM" id="Phobius"/>
    </source>
</evidence>
<keyword evidence="3" id="KW-0732">Signal</keyword>
<accession>A0A8H4NFS0</accession>
<dbReference type="SUPFAM" id="SSF89372">
    <property type="entry name" value="Fucose-specific lectin"/>
    <property type="match status" value="1"/>
</dbReference>
<evidence type="ECO:0000256" key="3">
    <source>
        <dbReference type="SAM" id="SignalP"/>
    </source>
</evidence>
<evidence type="ECO:0000313" key="5">
    <source>
        <dbReference type="Proteomes" id="UP000536711"/>
    </source>
</evidence>